<accession>A0ABS3AZV7</accession>
<dbReference type="InterPro" id="IPR036249">
    <property type="entry name" value="Thioredoxin-like_sf"/>
</dbReference>
<dbReference type="Pfam" id="PF05768">
    <property type="entry name" value="Glrx-like"/>
    <property type="match status" value="1"/>
</dbReference>
<evidence type="ECO:0000313" key="1">
    <source>
        <dbReference type="EMBL" id="MBN6101737.1"/>
    </source>
</evidence>
<evidence type="ECO:0000313" key="2">
    <source>
        <dbReference type="Proteomes" id="UP000695802"/>
    </source>
</evidence>
<dbReference type="SUPFAM" id="SSF52833">
    <property type="entry name" value="Thioredoxin-like"/>
    <property type="match status" value="1"/>
</dbReference>
<gene>
    <name evidence="1" type="ORF">JR064_06110</name>
</gene>
<dbReference type="Proteomes" id="UP000695802">
    <property type="component" value="Unassembled WGS sequence"/>
</dbReference>
<dbReference type="InterPro" id="IPR008554">
    <property type="entry name" value="Glutaredoxin-like"/>
</dbReference>
<keyword evidence="2" id="KW-1185">Reference proteome</keyword>
<comment type="caution">
    <text evidence="1">The sequence shown here is derived from an EMBL/GenBank/DDBJ whole genome shotgun (WGS) entry which is preliminary data.</text>
</comment>
<proteinExistence type="predicted"/>
<dbReference type="RefSeq" id="WP_206229134.1">
    <property type="nucleotide sequence ID" value="NZ_JAFIWB010000004.1"/>
</dbReference>
<protein>
    <submittedName>
        <fullName evidence="1">Glutaredoxin family protein</fullName>
    </submittedName>
</protein>
<dbReference type="EMBL" id="JAFIWB010000004">
    <property type="protein sequence ID" value="MBN6101737.1"/>
    <property type="molecule type" value="Genomic_DNA"/>
</dbReference>
<organism evidence="1 2">
    <name type="scientific">Xanthomonas bonasiae</name>
    <dbReference type="NCBI Taxonomy" id="2810351"/>
    <lineage>
        <taxon>Bacteria</taxon>
        <taxon>Pseudomonadati</taxon>
        <taxon>Pseudomonadota</taxon>
        <taxon>Gammaproteobacteria</taxon>
        <taxon>Lysobacterales</taxon>
        <taxon>Lysobacteraceae</taxon>
        <taxon>Xanthomonas</taxon>
    </lineage>
</organism>
<sequence length="76" mass="8445">MSLTLYQRDDCHLCDQALLVLAQARVGDLDSIFIDGDPALEARYGERVPVLRDAAGRELQWPFDPAEVTGWLTAAQ</sequence>
<name>A0ABS3AZV7_9XANT</name>
<reference evidence="1 2" key="1">
    <citation type="submission" date="2021-02" db="EMBL/GenBank/DDBJ databases">
        <title>Taxonomically Unique Crown Gall-Associated Xanthomonas Stains Have Deficiency in Virulence Repertories.</title>
        <authorList>
            <person name="Mafakheri H."/>
            <person name="Taghavi S.M."/>
            <person name="Dimkic I."/>
            <person name="Nemanja K."/>
            <person name="Osdaghi E."/>
        </authorList>
    </citation>
    <scope>NUCLEOTIDE SEQUENCE [LARGE SCALE GENOMIC DNA]</scope>
    <source>
        <strain evidence="1 2">FX4</strain>
    </source>
</reference>
<dbReference type="Gene3D" id="3.40.30.10">
    <property type="entry name" value="Glutaredoxin"/>
    <property type="match status" value="1"/>
</dbReference>